<dbReference type="EMBL" id="JANJYI010000005">
    <property type="protein sequence ID" value="KAK2650459.1"/>
    <property type="molecule type" value="Genomic_DNA"/>
</dbReference>
<reference evidence="3" key="1">
    <citation type="journal article" date="2023" name="Plant J.">
        <title>Genome sequences and population genomics provide insights into the demographic history, inbreeding, and mutation load of two 'living fossil' tree species of Dipteronia.</title>
        <authorList>
            <person name="Feng Y."/>
            <person name="Comes H.P."/>
            <person name="Chen J."/>
            <person name="Zhu S."/>
            <person name="Lu R."/>
            <person name="Zhang X."/>
            <person name="Li P."/>
            <person name="Qiu J."/>
            <person name="Olsen K.M."/>
            <person name="Qiu Y."/>
        </authorList>
    </citation>
    <scope>NUCLEOTIDE SEQUENCE</scope>
    <source>
        <strain evidence="3">KIB01</strain>
    </source>
</reference>
<protein>
    <submittedName>
        <fullName evidence="3">Uncharacterized protein</fullName>
    </submittedName>
</protein>
<dbReference type="CDD" id="cd02120">
    <property type="entry name" value="PA_subtilisin_like"/>
    <property type="match status" value="1"/>
</dbReference>
<dbReference type="Gene3D" id="3.40.50.200">
    <property type="entry name" value="Peptidase S8/S53 domain"/>
    <property type="match status" value="1"/>
</dbReference>
<keyword evidence="4" id="KW-1185">Reference proteome</keyword>
<comment type="caution">
    <text evidence="3">The sequence shown here is derived from an EMBL/GenBank/DDBJ whole genome shotgun (WGS) entry which is preliminary data.</text>
</comment>
<organism evidence="3 4">
    <name type="scientific">Dipteronia dyeriana</name>
    <dbReference type="NCBI Taxonomy" id="168575"/>
    <lineage>
        <taxon>Eukaryota</taxon>
        <taxon>Viridiplantae</taxon>
        <taxon>Streptophyta</taxon>
        <taxon>Embryophyta</taxon>
        <taxon>Tracheophyta</taxon>
        <taxon>Spermatophyta</taxon>
        <taxon>Magnoliopsida</taxon>
        <taxon>eudicotyledons</taxon>
        <taxon>Gunneridae</taxon>
        <taxon>Pentapetalae</taxon>
        <taxon>rosids</taxon>
        <taxon>malvids</taxon>
        <taxon>Sapindales</taxon>
        <taxon>Sapindaceae</taxon>
        <taxon>Hippocastanoideae</taxon>
        <taxon>Acereae</taxon>
        <taxon>Dipteronia</taxon>
    </lineage>
</organism>
<gene>
    <name evidence="3" type="ORF">Ddye_017948</name>
</gene>
<name>A0AAD9X0A4_9ROSI</name>
<proteinExistence type="inferred from homology"/>
<evidence type="ECO:0000256" key="2">
    <source>
        <dbReference type="ARBA" id="ARBA00022729"/>
    </source>
</evidence>
<accession>A0AAD9X0A4</accession>
<dbReference type="GO" id="GO:0006508">
    <property type="term" value="P:proteolysis"/>
    <property type="evidence" value="ECO:0007669"/>
    <property type="project" value="InterPro"/>
</dbReference>
<evidence type="ECO:0000313" key="3">
    <source>
        <dbReference type="EMBL" id="KAK2650459.1"/>
    </source>
</evidence>
<evidence type="ECO:0000256" key="1">
    <source>
        <dbReference type="ARBA" id="ARBA00011073"/>
    </source>
</evidence>
<dbReference type="PANTHER" id="PTHR10795">
    <property type="entry name" value="PROPROTEIN CONVERTASE SUBTILISIN/KEXIN"/>
    <property type="match status" value="1"/>
</dbReference>
<comment type="similarity">
    <text evidence="1">Belongs to the peptidase S8 family.</text>
</comment>
<dbReference type="InterPro" id="IPR036852">
    <property type="entry name" value="Peptidase_S8/S53_dom_sf"/>
</dbReference>
<keyword evidence="2" id="KW-0732">Signal</keyword>
<sequence>MTTAYTLNNKKSPISDVDSINSAGPFAYGSGHVDPERAADPGLIYDIAADDYLKYICSLNYTSAEIALFTRGNFTCPKIAAFGAADLNYPSFAVNFKVPVYYPLSRFCLDGSLNETEVKGKIVVCRKINVSAYIQSENVKKAKGVGMIRVKFISDGVSVIVKPKILSFNKLVQNLSYKKQGKFLLLRKGLLLAKQLGISCCRIELEAQNVVTDILDC</sequence>
<evidence type="ECO:0000313" key="4">
    <source>
        <dbReference type="Proteomes" id="UP001280121"/>
    </source>
</evidence>
<dbReference type="InterPro" id="IPR045051">
    <property type="entry name" value="SBT"/>
</dbReference>
<dbReference type="GO" id="GO:0004252">
    <property type="term" value="F:serine-type endopeptidase activity"/>
    <property type="evidence" value="ECO:0007669"/>
    <property type="project" value="InterPro"/>
</dbReference>
<dbReference type="AlphaFoldDB" id="A0AAD9X0A4"/>
<dbReference type="Proteomes" id="UP001280121">
    <property type="component" value="Unassembled WGS sequence"/>
</dbReference>
<dbReference type="Gene3D" id="3.50.30.30">
    <property type="match status" value="1"/>
</dbReference>